<keyword evidence="6 7" id="KW-0472">Membrane</keyword>
<evidence type="ECO:0000256" key="1">
    <source>
        <dbReference type="ARBA" id="ARBA00004651"/>
    </source>
</evidence>
<dbReference type="CDD" id="cd06261">
    <property type="entry name" value="TM_PBP2"/>
    <property type="match status" value="1"/>
</dbReference>
<feature type="transmembrane region" description="Helical" evidence="7">
    <location>
        <begin position="155"/>
        <end position="174"/>
    </location>
</feature>
<name>A0A1M5MIW1_9BRAD</name>
<comment type="subcellular location">
    <subcellularLocation>
        <location evidence="1 7">Cell membrane</location>
        <topology evidence="1 7">Multi-pass membrane protein</topology>
    </subcellularLocation>
</comment>
<organism evidence="10 11">
    <name type="scientific">Bradyrhizobium erythrophlei</name>
    <dbReference type="NCBI Taxonomy" id="1437360"/>
    <lineage>
        <taxon>Bacteria</taxon>
        <taxon>Pseudomonadati</taxon>
        <taxon>Pseudomonadota</taxon>
        <taxon>Alphaproteobacteria</taxon>
        <taxon>Hyphomicrobiales</taxon>
        <taxon>Nitrobacteraceae</taxon>
        <taxon>Bradyrhizobium</taxon>
    </lineage>
</organism>
<feature type="transmembrane region" description="Helical" evidence="7">
    <location>
        <begin position="97"/>
        <end position="116"/>
    </location>
</feature>
<feature type="transmembrane region" description="Helical" evidence="7">
    <location>
        <begin position="128"/>
        <end position="149"/>
    </location>
</feature>
<dbReference type="GO" id="GO:0005886">
    <property type="term" value="C:plasma membrane"/>
    <property type="evidence" value="ECO:0007669"/>
    <property type="project" value="UniProtKB-SubCell"/>
</dbReference>
<keyword evidence="4 7" id="KW-0812">Transmembrane</keyword>
<dbReference type="PROSITE" id="PS50928">
    <property type="entry name" value="ABC_TM1"/>
    <property type="match status" value="1"/>
</dbReference>
<proteinExistence type="inferred from homology"/>
<keyword evidence="2 7" id="KW-0813">Transport</keyword>
<dbReference type="InterPro" id="IPR035906">
    <property type="entry name" value="MetI-like_sf"/>
</dbReference>
<protein>
    <submittedName>
        <fullName evidence="10">NitT/TauT family transport system permease protein</fullName>
    </submittedName>
</protein>
<dbReference type="PANTHER" id="PTHR30151:SF19">
    <property type="entry name" value="ABC TRANSPORTER PERMEASE"/>
    <property type="match status" value="1"/>
</dbReference>
<feature type="transmembrane region" description="Helical" evidence="7">
    <location>
        <begin position="34"/>
        <end position="52"/>
    </location>
</feature>
<feature type="transmembrane region" description="Helical" evidence="7">
    <location>
        <begin position="245"/>
        <end position="270"/>
    </location>
</feature>
<evidence type="ECO:0000259" key="9">
    <source>
        <dbReference type="PROSITE" id="PS50928"/>
    </source>
</evidence>
<keyword evidence="5 7" id="KW-1133">Transmembrane helix</keyword>
<gene>
    <name evidence="10" type="ORF">SAMN05443248_2607</name>
</gene>
<evidence type="ECO:0000256" key="8">
    <source>
        <dbReference type="SAM" id="MobiDB-lite"/>
    </source>
</evidence>
<evidence type="ECO:0000313" key="10">
    <source>
        <dbReference type="EMBL" id="SHG77141.1"/>
    </source>
</evidence>
<dbReference type="SUPFAM" id="SSF161098">
    <property type="entry name" value="MetI-like"/>
    <property type="match status" value="1"/>
</dbReference>
<comment type="similarity">
    <text evidence="7">Belongs to the binding-protein-dependent transport system permease family.</text>
</comment>
<dbReference type="Proteomes" id="UP000189796">
    <property type="component" value="Chromosome I"/>
</dbReference>
<dbReference type="InterPro" id="IPR000515">
    <property type="entry name" value="MetI-like"/>
</dbReference>
<sequence>MTVDAESGMDRATHVPAQKPTPPAIRRWRRLRSAAIVLMTQGAILAVLLGLWDHVTANNKQAAFMFGSPSAIAGFLGEMVRDGSLWRDTYVTGLETLLGFLVGNFVGTVIGLSLWYSRFVSRVVEPFVIALGSIPIIALAPIIIIWFGTGLISKVAMSTLSVVIVALVTSYKGAVGVDTDQINLMRTLGASKFQIFLKLVVPASLTDIFAGLKLTVGFALIGAIVGEFMSSSEGLGHAIFRAGSLYIIPKVFAALVATIALALLLTFVVGRIERLLMPWRRIH</sequence>
<dbReference type="Pfam" id="PF00528">
    <property type="entry name" value="BPD_transp_1"/>
    <property type="match status" value="1"/>
</dbReference>
<keyword evidence="3" id="KW-1003">Cell membrane</keyword>
<evidence type="ECO:0000256" key="7">
    <source>
        <dbReference type="RuleBase" id="RU363032"/>
    </source>
</evidence>
<evidence type="ECO:0000256" key="5">
    <source>
        <dbReference type="ARBA" id="ARBA00022989"/>
    </source>
</evidence>
<feature type="transmembrane region" description="Helical" evidence="7">
    <location>
        <begin position="195"/>
        <end position="225"/>
    </location>
</feature>
<dbReference type="EMBL" id="LT670817">
    <property type="protein sequence ID" value="SHG77141.1"/>
    <property type="molecule type" value="Genomic_DNA"/>
</dbReference>
<evidence type="ECO:0000313" key="11">
    <source>
        <dbReference type="Proteomes" id="UP000189796"/>
    </source>
</evidence>
<reference evidence="10 11" key="1">
    <citation type="submission" date="2016-11" db="EMBL/GenBank/DDBJ databases">
        <authorList>
            <person name="Jaros S."/>
            <person name="Januszkiewicz K."/>
            <person name="Wedrychowicz H."/>
        </authorList>
    </citation>
    <scope>NUCLEOTIDE SEQUENCE [LARGE SCALE GENOMIC DNA]</scope>
    <source>
        <strain evidence="10 11">GAS138</strain>
    </source>
</reference>
<evidence type="ECO:0000256" key="6">
    <source>
        <dbReference type="ARBA" id="ARBA00023136"/>
    </source>
</evidence>
<dbReference type="PANTHER" id="PTHR30151">
    <property type="entry name" value="ALKANE SULFONATE ABC TRANSPORTER-RELATED, MEMBRANE SUBUNIT"/>
    <property type="match status" value="1"/>
</dbReference>
<accession>A0A1M5MIW1</accession>
<evidence type="ECO:0000256" key="3">
    <source>
        <dbReference type="ARBA" id="ARBA00022475"/>
    </source>
</evidence>
<dbReference type="GO" id="GO:0055085">
    <property type="term" value="P:transmembrane transport"/>
    <property type="evidence" value="ECO:0007669"/>
    <property type="project" value="InterPro"/>
</dbReference>
<dbReference type="AlphaFoldDB" id="A0A1M5MIW1"/>
<evidence type="ECO:0000256" key="4">
    <source>
        <dbReference type="ARBA" id="ARBA00022692"/>
    </source>
</evidence>
<dbReference type="Gene3D" id="1.10.3720.10">
    <property type="entry name" value="MetI-like"/>
    <property type="match status" value="1"/>
</dbReference>
<dbReference type="OrthoDB" id="8138334at2"/>
<feature type="domain" description="ABC transmembrane type-1" evidence="9">
    <location>
        <begin position="85"/>
        <end position="269"/>
    </location>
</feature>
<evidence type="ECO:0000256" key="2">
    <source>
        <dbReference type="ARBA" id="ARBA00022448"/>
    </source>
</evidence>
<feature type="region of interest" description="Disordered" evidence="8">
    <location>
        <begin position="1"/>
        <end position="21"/>
    </location>
</feature>